<dbReference type="Pfam" id="PF16036">
    <property type="entry name" value="Chalcone_3"/>
    <property type="match status" value="1"/>
</dbReference>
<dbReference type="InterPro" id="IPR016087">
    <property type="entry name" value="Chalcone_isomerase"/>
</dbReference>
<keyword evidence="4" id="KW-1185">Reference proteome</keyword>
<evidence type="ECO:0000313" key="4">
    <source>
        <dbReference type="Proteomes" id="UP001185092"/>
    </source>
</evidence>
<dbReference type="GO" id="GO:0016872">
    <property type="term" value="F:intramolecular lyase activity"/>
    <property type="evidence" value="ECO:0007669"/>
    <property type="project" value="InterPro"/>
</dbReference>
<evidence type="ECO:0000259" key="2">
    <source>
        <dbReference type="Pfam" id="PF16036"/>
    </source>
</evidence>
<dbReference type="InterPro" id="IPR036298">
    <property type="entry name" value="Chalcone_isomerase_sf"/>
</dbReference>
<dbReference type="EMBL" id="JAVDQD010000001">
    <property type="protein sequence ID" value="MDR6238371.1"/>
    <property type="molecule type" value="Genomic_DNA"/>
</dbReference>
<proteinExistence type="predicted"/>
<accession>A0AAE3XII9</accession>
<organism evidence="3 4">
    <name type="scientific">Aureibacter tunicatorum</name>
    <dbReference type="NCBI Taxonomy" id="866807"/>
    <lineage>
        <taxon>Bacteria</taxon>
        <taxon>Pseudomonadati</taxon>
        <taxon>Bacteroidota</taxon>
        <taxon>Cytophagia</taxon>
        <taxon>Cytophagales</taxon>
        <taxon>Persicobacteraceae</taxon>
        <taxon>Aureibacter</taxon>
    </lineage>
</organism>
<protein>
    <recommendedName>
        <fullName evidence="2">Chalcone isomerase domain-containing protein</fullName>
    </recommendedName>
</protein>
<dbReference type="Proteomes" id="UP001185092">
    <property type="component" value="Unassembled WGS sequence"/>
</dbReference>
<keyword evidence="1" id="KW-0732">Signal</keyword>
<evidence type="ECO:0000256" key="1">
    <source>
        <dbReference type="SAM" id="SignalP"/>
    </source>
</evidence>
<dbReference type="InterPro" id="IPR016088">
    <property type="entry name" value="Chalcone_isomerase_3-sand"/>
</dbReference>
<dbReference type="SUPFAM" id="SSF54626">
    <property type="entry name" value="Chalcone isomerase"/>
    <property type="match status" value="1"/>
</dbReference>
<evidence type="ECO:0000313" key="3">
    <source>
        <dbReference type="EMBL" id="MDR6238371.1"/>
    </source>
</evidence>
<comment type="caution">
    <text evidence="3">The sequence shown here is derived from an EMBL/GenBank/DDBJ whole genome shotgun (WGS) entry which is preliminary data.</text>
</comment>
<dbReference type="AlphaFoldDB" id="A0AAE3XII9"/>
<name>A0AAE3XII9_9BACT</name>
<reference evidence="3" key="1">
    <citation type="submission" date="2023-07" db="EMBL/GenBank/DDBJ databases">
        <title>Genomic Encyclopedia of Type Strains, Phase IV (KMG-IV): sequencing the most valuable type-strain genomes for metagenomic binning, comparative biology and taxonomic classification.</title>
        <authorList>
            <person name="Goeker M."/>
        </authorList>
    </citation>
    <scope>NUCLEOTIDE SEQUENCE</scope>
    <source>
        <strain evidence="3">DSM 26174</strain>
    </source>
</reference>
<gene>
    <name evidence="3" type="ORF">HNQ88_001347</name>
</gene>
<dbReference type="Gene3D" id="3.50.70.10">
    <property type="match status" value="1"/>
</dbReference>
<feature type="domain" description="Chalcone isomerase" evidence="2">
    <location>
        <begin position="22"/>
        <end position="188"/>
    </location>
</feature>
<feature type="signal peptide" evidence="1">
    <location>
        <begin position="1"/>
        <end position="20"/>
    </location>
</feature>
<dbReference type="RefSeq" id="WP_309937857.1">
    <property type="nucleotide sequence ID" value="NZ_AP025305.1"/>
</dbReference>
<sequence>MKKIVLFFFLSVVTVMSGFAQRTVSGVELPESIVSIKGKTLQLNGAGVREKFWIKLYVGSLYTQVVTDEPHTIINEDEPMSIRLNIISSLITADKMMSAIKDGFELSAPKPSTELKTKITEFENLFKTMKIEEGDEISFEYVPYEGTKVTRNGELVKTIEGLDFKKALYGIWLGKNPADKKLKNAMLGKAK</sequence>
<feature type="chain" id="PRO_5042156176" description="Chalcone isomerase domain-containing protein" evidence="1">
    <location>
        <begin position="21"/>
        <end position="191"/>
    </location>
</feature>